<dbReference type="InParanoid" id="B7FUZ5"/>
<comment type="subcellular location">
    <subcellularLocation>
        <location evidence="1">Membrane</location>
        <topology evidence="1">Multi-pass membrane protein</topology>
    </subcellularLocation>
</comment>
<feature type="transmembrane region" description="Helical" evidence="6">
    <location>
        <begin position="1386"/>
        <end position="1406"/>
    </location>
</feature>
<proteinExistence type="predicted"/>
<feature type="compositionally biased region" description="Acidic residues" evidence="5">
    <location>
        <begin position="70"/>
        <end position="89"/>
    </location>
</feature>
<feature type="region of interest" description="Disordered" evidence="5">
    <location>
        <begin position="70"/>
        <end position="178"/>
    </location>
</feature>
<dbReference type="PROSITE" id="PS51382">
    <property type="entry name" value="SPX"/>
    <property type="match status" value="1"/>
</dbReference>
<accession>B7FUZ5</accession>
<feature type="transmembrane region" description="Helical" evidence="6">
    <location>
        <begin position="1230"/>
        <end position="1249"/>
    </location>
</feature>
<dbReference type="InterPro" id="IPR004331">
    <property type="entry name" value="SPX_dom"/>
</dbReference>
<evidence type="ECO:0000256" key="6">
    <source>
        <dbReference type="SAM" id="Phobius"/>
    </source>
</evidence>
<protein>
    <recommendedName>
        <fullName evidence="7">SPX domain-containing protein</fullName>
    </recommendedName>
</protein>
<dbReference type="GeneID" id="7197930"/>
<dbReference type="GO" id="GO:0016020">
    <property type="term" value="C:membrane"/>
    <property type="evidence" value="ECO:0007669"/>
    <property type="project" value="UniProtKB-SubCell"/>
</dbReference>
<reference evidence="9" key="2">
    <citation type="submission" date="2008-08" db="EMBL/GenBank/DDBJ databases">
        <authorList>
            <consortium name="Diatom Consortium"/>
            <person name="Grigoriev I."/>
            <person name="Grimwood J."/>
            <person name="Kuo A."/>
            <person name="Otillar R.P."/>
            <person name="Salamov A."/>
            <person name="Detter J.C."/>
            <person name="Lindquist E."/>
            <person name="Shapiro H."/>
            <person name="Lucas S."/>
            <person name="Glavina del Rio T."/>
            <person name="Pitluck S."/>
            <person name="Rokhsar D."/>
            <person name="Bowler C."/>
        </authorList>
    </citation>
    <scope>GENOME REANNOTATION</scope>
    <source>
        <strain evidence="9">CCAP 1055/1</strain>
    </source>
</reference>
<feature type="compositionally biased region" description="Basic and acidic residues" evidence="5">
    <location>
        <begin position="331"/>
        <end position="341"/>
    </location>
</feature>
<dbReference type="PANTHER" id="PTHR23510">
    <property type="entry name" value="INNER MEMBRANE TRANSPORT PROTEIN YAJR"/>
    <property type="match status" value="1"/>
</dbReference>
<feature type="region of interest" description="Disordered" evidence="5">
    <location>
        <begin position="317"/>
        <end position="347"/>
    </location>
</feature>
<feature type="region of interest" description="Disordered" evidence="5">
    <location>
        <begin position="1142"/>
        <end position="1162"/>
    </location>
</feature>
<feature type="domain" description="SPX" evidence="7">
    <location>
        <begin position="2"/>
        <end position="618"/>
    </location>
</feature>
<dbReference type="PaxDb" id="2850-Phatr44703"/>
<dbReference type="eggNOG" id="KOG2325">
    <property type="taxonomic scope" value="Eukaryota"/>
</dbReference>
<feature type="transmembrane region" description="Helical" evidence="6">
    <location>
        <begin position="1307"/>
        <end position="1333"/>
    </location>
</feature>
<feature type="region of interest" description="Disordered" evidence="5">
    <location>
        <begin position="703"/>
        <end position="724"/>
    </location>
</feature>
<keyword evidence="3 6" id="KW-1133">Transmembrane helix</keyword>
<dbReference type="PANTHER" id="PTHR23510:SF64">
    <property type="entry name" value="INNER MEMBRANE TRANSPORT PROTEIN YAJR"/>
    <property type="match status" value="1"/>
</dbReference>
<dbReference type="Proteomes" id="UP000000759">
    <property type="component" value="Chromosome 4"/>
</dbReference>
<sequence length="1453" mass="159038">MVGFGSSLRIARRSGWEGAYLDYETLKLLLSQIEAVYEEETHRQTSHEWNVLGEQETARDYREELFLESDSDEEYASLEDDVDINDNDDLSAGMGAADESGQNVDFSMGTSSRSSKPFKLSYSHEATSSDEEEDQVDVGCGAGTLSSWTPRTWDTSNITRKKPPYQQQGGNAAKRKAHRLPRLREDDDFYASAGGSGHAIGGSGVRSGIGTLPSHGTTLTNNTATQAFYMAGGSGSDSAEYLQTLGSSHTPSILNAPIRRTGESASLLPPTTPSQSNASWYTFHTSPSVRTSHNMDNTTPPHVTSADFLRDNHLLPESINLTPPLSGRMNHRGEDERNRDRVARRKRRHRLRAIRKQKERKVPRHIRVAHSKARAITERFLGLLRAETEKVMLFAQSRLGELADTAGSLRFPSIDEIDYVPHQTQGSAAYDYRLTDGGMHPSASSSEDDGPAGACPWSDSSDEEDATTANNGRASPREGSYIIPKGHLSEETLGRANPSASKSVASSAKQLKRAAKIKESKGQRNVKQHAETLSSVQRQIAHFARLRKNRPVFQRNDQILGEDMLLISAVEEADGFTAVGVELMHVLRYICVNLIAVRKICRKHDRLLMNRMLGGYYHRTRNLGHDRYAHIEDVQTLGGLLARVSGDIYEAHPALIGHMTYYKLVGVYDRKVQKLANSRTVQVISACLALALSEHEITQSRAEKLTKIQSTTSSDTPKRSGHGGTLSWVQGLKNSLFQPAVKSDDEEDDGPPSTTSTVSLTRLRFTVTSIFALREAARYKMDHYATYLSRSLISFTGQPAAGEGLDGCSRVTLDFLVSYNPDAALLFDSSVLYNGIKHGLWLGEPVSEVMVSTLAAATSPDPAFLLNGSSTLSPEELAVANAVSIVPGPKNLFLQSFLKGLLPKQLAVKGSPNISEAPLKILRLSQFSCFLYSMNYFVAHSSTNTFTHAMGAHSAYSSVIIGIPNVAAIIVAVIHVQAVASEKTAGRFPRDSTGLLRGCFLVSAIMGVLGNIAHSLAIEKECLALAICGRFLLGFSSAEILHRQLLSTCLPAYIVSESSMLVQLRAVGTVLGLIAGTIIESLPISFDALGIRVLQTSGWLMAVLWMTQLINLLLSSGLVEGRMKALGCDFSVLEGQEINGPAKASSVDYSSDSSSSVEPGTPTSVLYRSSSDVTSHDPFTIAYGSQQEEQIMSDQNTASTESTPLKTFDHGIRRRPFRQITTFFARTKKLLAFHIAIPISLAILLYTSYATEVFFTATPIVVCRYFGWNGDHAGVFLGGLALLVLPTYFVCELVARRYEERTVLKRSLHVISWGLFFMINWVSICSLAGRFSSLLAERPDGPMAHPYDWKLGVFQYVIGLTFTFIGLTSLEGAAQALASKASPSRLSSVSVHVSSLAVFLSFTGRIFADGQIFFVELSHKLINVDIVNSLVVPVFLACFVGLYFVKKHYFFLM</sequence>
<keyword evidence="4 6" id="KW-0472">Membrane</keyword>
<evidence type="ECO:0000256" key="1">
    <source>
        <dbReference type="ARBA" id="ARBA00004141"/>
    </source>
</evidence>
<feature type="transmembrane region" description="Helical" evidence="6">
    <location>
        <begin position="995"/>
        <end position="1017"/>
    </location>
</feature>
<organism evidence="8 9">
    <name type="scientific">Phaeodactylum tricornutum (strain CCAP 1055/1)</name>
    <dbReference type="NCBI Taxonomy" id="556484"/>
    <lineage>
        <taxon>Eukaryota</taxon>
        <taxon>Sar</taxon>
        <taxon>Stramenopiles</taxon>
        <taxon>Ochrophyta</taxon>
        <taxon>Bacillariophyta</taxon>
        <taxon>Bacillariophyceae</taxon>
        <taxon>Bacillariophycidae</taxon>
        <taxon>Naviculales</taxon>
        <taxon>Phaeodactylaceae</taxon>
        <taxon>Phaeodactylum</taxon>
    </lineage>
</organism>
<evidence type="ECO:0000313" key="9">
    <source>
        <dbReference type="Proteomes" id="UP000000759"/>
    </source>
</evidence>
<evidence type="ECO:0000256" key="5">
    <source>
        <dbReference type="SAM" id="MobiDB-lite"/>
    </source>
</evidence>
<reference evidence="8 9" key="1">
    <citation type="journal article" date="2008" name="Nature">
        <title>The Phaeodactylum genome reveals the evolutionary history of diatom genomes.</title>
        <authorList>
            <person name="Bowler C."/>
            <person name="Allen A.E."/>
            <person name="Badger J.H."/>
            <person name="Grimwood J."/>
            <person name="Jabbari K."/>
            <person name="Kuo A."/>
            <person name="Maheswari U."/>
            <person name="Martens C."/>
            <person name="Maumus F."/>
            <person name="Otillar R.P."/>
            <person name="Rayko E."/>
            <person name="Salamov A."/>
            <person name="Vandepoele K."/>
            <person name="Beszteri B."/>
            <person name="Gruber A."/>
            <person name="Heijde M."/>
            <person name="Katinka M."/>
            <person name="Mock T."/>
            <person name="Valentin K."/>
            <person name="Verret F."/>
            <person name="Berges J.A."/>
            <person name="Brownlee C."/>
            <person name="Cadoret J.P."/>
            <person name="Chiovitti A."/>
            <person name="Choi C.J."/>
            <person name="Coesel S."/>
            <person name="De Martino A."/>
            <person name="Detter J.C."/>
            <person name="Durkin C."/>
            <person name="Falciatore A."/>
            <person name="Fournet J."/>
            <person name="Haruta M."/>
            <person name="Huysman M.J."/>
            <person name="Jenkins B.D."/>
            <person name="Jiroutova K."/>
            <person name="Jorgensen R.E."/>
            <person name="Joubert Y."/>
            <person name="Kaplan A."/>
            <person name="Kroger N."/>
            <person name="Kroth P.G."/>
            <person name="La Roche J."/>
            <person name="Lindquist E."/>
            <person name="Lommer M."/>
            <person name="Martin-Jezequel V."/>
            <person name="Lopez P.J."/>
            <person name="Lucas S."/>
            <person name="Mangogna M."/>
            <person name="McGinnis K."/>
            <person name="Medlin L.K."/>
            <person name="Montsant A."/>
            <person name="Oudot-Le Secq M.P."/>
            <person name="Napoli C."/>
            <person name="Obornik M."/>
            <person name="Parker M.S."/>
            <person name="Petit J.L."/>
            <person name="Porcel B.M."/>
            <person name="Poulsen N."/>
            <person name="Robison M."/>
            <person name="Rychlewski L."/>
            <person name="Rynearson T.A."/>
            <person name="Schmutz J."/>
            <person name="Shapiro H."/>
            <person name="Siaut M."/>
            <person name="Stanley M."/>
            <person name="Sussman M.R."/>
            <person name="Taylor A.R."/>
            <person name="Vardi A."/>
            <person name="von Dassow P."/>
            <person name="Vyverman W."/>
            <person name="Willis A."/>
            <person name="Wyrwicz L.S."/>
            <person name="Rokhsar D.S."/>
            <person name="Weissenbach J."/>
            <person name="Armbrust E.V."/>
            <person name="Green B.R."/>
            <person name="Van de Peer Y."/>
            <person name="Grigoriev I.V."/>
        </authorList>
    </citation>
    <scope>NUCLEOTIDE SEQUENCE [LARGE SCALE GENOMIC DNA]</scope>
    <source>
        <strain evidence="8 9">CCAP 1055/1</strain>
    </source>
</reference>
<dbReference type="RefSeq" id="XP_002178682.1">
    <property type="nucleotide sequence ID" value="XM_002178646.1"/>
</dbReference>
<dbReference type="OrthoDB" id="5588846at2759"/>
<evidence type="ECO:0000256" key="3">
    <source>
        <dbReference type="ARBA" id="ARBA00022989"/>
    </source>
</evidence>
<feature type="compositionally biased region" description="Polar residues" evidence="5">
    <location>
        <begin position="144"/>
        <end position="158"/>
    </location>
</feature>
<dbReference type="InterPro" id="IPR036259">
    <property type="entry name" value="MFS_trans_sf"/>
</dbReference>
<feature type="transmembrane region" description="Helical" evidence="6">
    <location>
        <begin position="1275"/>
        <end position="1295"/>
    </location>
</feature>
<feature type="compositionally biased region" description="Low complexity" evidence="5">
    <location>
        <begin position="1145"/>
        <end position="1157"/>
    </location>
</feature>
<dbReference type="HOGENOM" id="CLU_251199_0_0_1"/>
<feature type="compositionally biased region" description="Polar residues" evidence="5">
    <location>
        <begin position="100"/>
        <end position="115"/>
    </location>
</feature>
<feature type="transmembrane region" description="Helical" evidence="6">
    <location>
        <begin position="1426"/>
        <end position="1445"/>
    </location>
</feature>
<feature type="transmembrane region" description="Helical" evidence="6">
    <location>
        <begin position="1023"/>
        <end position="1041"/>
    </location>
</feature>
<dbReference type="EMBL" id="CM000607">
    <property type="protein sequence ID" value="EEC50347.1"/>
    <property type="molecule type" value="Genomic_DNA"/>
</dbReference>
<name>B7FUZ5_PHATC</name>
<evidence type="ECO:0000256" key="2">
    <source>
        <dbReference type="ARBA" id="ARBA00022692"/>
    </source>
</evidence>
<gene>
    <name evidence="8" type="ORF">PHATRDRAFT_44703</name>
</gene>
<dbReference type="SUPFAM" id="SSF103473">
    <property type="entry name" value="MFS general substrate transporter"/>
    <property type="match status" value="1"/>
</dbReference>
<feature type="transmembrane region" description="Helical" evidence="6">
    <location>
        <begin position="955"/>
        <end position="974"/>
    </location>
</feature>
<keyword evidence="9" id="KW-1185">Reference proteome</keyword>
<evidence type="ECO:0000313" key="8">
    <source>
        <dbReference type="EMBL" id="EEC50347.1"/>
    </source>
</evidence>
<evidence type="ECO:0000259" key="7">
    <source>
        <dbReference type="PROSITE" id="PS51382"/>
    </source>
</evidence>
<feature type="transmembrane region" description="Helical" evidence="6">
    <location>
        <begin position="1062"/>
        <end position="1084"/>
    </location>
</feature>
<dbReference type="KEGG" id="pti:PHATRDRAFT_44703"/>
<keyword evidence="2 6" id="KW-0812">Transmembrane</keyword>
<dbReference type="InterPro" id="IPR051068">
    <property type="entry name" value="MFS_Domain-Containing_Protein"/>
</dbReference>
<dbReference type="STRING" id="556484.B7FUZ5"/>
<evidence type="ECO:0000256" key="4">
    <source>
        <dbReference type="ARBA" id="ARBA00023136"/>
    </source>
</evidence>
<feature type="region of interest" description="Disordered" evidence="5">
    <location>
        <begin position="432"/>
        <end position="481"/>
    </location>
</feature>
<feature type="transmembrane region" description="Helical" evidence="6">
    <location>
        <begin position="1353"/>
        <end position="1374"/>
    </location>
</feature>
<feature type="transmembrane region" description="Helical" evidence="6">
    <location>
        <begin position="1096"/>
        <end position="1114"/>
    </location>
</feature>